<dbReference type="PANTHER" id="PTHR47268:SF4">
    <property type="entry name" value="ACYLPHOSPHATASE"/>
    <property type="match status" value="1"/>
</dbReference>
<dbReference type="InterPro" id="IPR001792">
    <property type="entry name" value="Acylphosphatase-like_dom"/>
</dbReference>
<accession>A0A9X3B8Z2</accession>
<feature type="active site" evidence="4">
    <location>
        <position position="36"/>
    </location>
</feature>
<feature type="active site" evidence="4">
    <location>
        <position position="18"/>
    </location>
</feature>
<evidence type="ECO:0000259" key="6">
    <source>
        <dbReference type="PROSITE" id="PS51160"/>
    </source>
</evidence>
<dbReference type="AlphaFoldDB" id="A0A9X3B8Z2"/>
<dbReference type="SUPFAM" id="SSF54975">
    <property type="entry name" value="Acylphosphatase/BLUF domain-like"/>
    <property type="match status" value="1"/>
</dbReference>
<comment type="caution">
    <text evidence="7">The sequence shown here is derived from an EMBL/GenBank/DDBJ whole genome shotgun (WGS) entry which is preliminary data.</text>
</comment>
<keyword evidence="4" id="KW-0378">Hydrolase</keyword>
<gene>
    <name evidence="7" type="ORF">OCK74_20180</name>
</gene>
<dbReference type="EC" id="3.6.1.7" evidence="2 4"/>
<evidence type="ECO:0000256" key="5">
    <source>
        <dbReference type="RuleBase" id="RU004168"/>
    </source>
</evidence>
<proteinExistence type="inferred from homology"/>
<dbReference type="Proteomes" id="UP001155483">
    <property type="component" value="Unassembled WGS sequence"/>
</dbReference>
<evidence type="ECO:0000256" key="4">
    <source>
        <dbReference type="PROSITE-ProRule" id="PRU00520"/>
    </source>
</evidence>
<evidence type="ECO:0000313" key="7">
    <source>
        <dbReference type="EMBL" id="MCU7551450.1"/>
    </source>
</evidence>
<dbReference type="Pfam" id="PF00708">
    <property type="entry name" value="Acylphosphatase"/>
    <property type="match status" value="1"/>
</dbReference>
<dbReference type="PRINTS" id="PR00112">
    <property type="entry name" value="ACYLPHPHTASE"/>
</dbReference>
<name>A0A9X3B8Z2_9BACT</name>
<dbReference type="PANTHER" id="PTHR47268">
    <property type="entry name" value="ACYLPHOSPHATASE"/>
    <property type="match status" value="1"/>
</dbReference>
<comment type="catalytic activity">
    <reaction evidence="3 4">
        <text>an acyl phosphate + H2O = a carboxylate + phosphate + H(+)</text>
        <dbReference type="Rhea" id="RHEA:14965"/>
        <dbReference type="ChEBI" id="CHEBI:15377"/>
        <dbReference type="ChEBI" id="CHEBI:15378"/>
        <dbReference type="ChEBI" id="CHEBI:29067"/>
        <dbReference type="ChEBI" id="CHEBI:43474"/>
        <dbReference type="ChEBI" id="CHEBI:59918"/>
        <dbReference type="EC" id="3.6.1.7"/>
    </reaction>
</comment>
<protein>
    <recommendedName>
        <fullName evidence="2 4">acylphosphatase</fullName>
        <ecNumber evidence="2 4">3.6.1.7</ecNumber>
    </recommendedName>
</protein>
<evidence type="ECO:0000256" key="2">
    <source>
        <dbReference type="ARBA" id="ARBA00012150"/>
    </source>
</evidence>
<evidence type="ECO:0000313" key="8">
    <source>
        <dbReference type="Proteomes" id="UP001155483"/>
    </source>
</evidence>
<dbReference type="RefSeq" id="WP_279298890.1">
    <property type="nucleotide sequence ID" value="NZ_JAOTIF010000020.1"/>
</dbReference>
<keyword evidence="8" id="KW-1185">Reference proteome</keyword>
<dbReference type="PROSITE" id="PS51160">
    <property type="entry name" value="ACYLPHOSPHATASE_3"/>
    <property type="match status" value="1"/>
</dbReference>
<dbReference type="Gene3D" id="3.30.70.100">
    <property type="match status" value="1"/>
</dbReference>
<sequence>MATIHLIIKGIVQGVFYRATARDEAEKLGLTGWIKNTPEGYVEAVVNGRQDDIDRYIAWCWKGPSRAKVESVETKVLQEERFDGFQIVRG</sequence>
<organism evidence="7 8">
    <name type="scientific">Paraflavisolibacter caeni</name>
    <dbReference type="NCBI Taxonomy" id="2982496"/>
    <lineage>
        <taxon>Bacteria</taxon>
        <taxon>Pseudomonadati</taxon>
        <taxon>Bacteroidota</taxon>
        <taxon>Chitinophagia</taxon>
        <taxon>Chitinophagales</taxon>
        <taxon>Chitinophagaceae</taxon>
        <taxon>Paraflavisolibacter</taxon>
    </lineage>
</organism>
<dbReference type="InterPro" id="IPR036046">
    <property type="entry name" value="Acylphosphatase-like_dom_sf"/>
</dbReference>
<reference evidence="7" key="2">
    <citation type="submission" date="2023-04" db="EMBL/GenBank/DDBJ databases">
        <title>Paracnuella aquatica gen. nov., sp. nov., a member of the family Chitinophagaceae isolated from a hot spring.</title>
        <authorList>
            <person name="Wang C."/>
        </authorList>
    </citation>
    <scope>NUCLEOTIDE SEQUENCE</scope>
    <source>
        <strain evidence="7">LB-8</strain>
    </source>
</reference>
<comment type="similarity">
    <text evidence="1 5">Belongs to the acylphosphatase family.</text>
</comment>
<dbReference type="GO" id="GO:0003998">
    <property type="term" value="F:acylphosphatase activity"/>
    <property type="evidence" value="ECO:0007669"/>
    <property type="project" value="UniProtKB-EC"/>
</dbReference>
<reference evidence="7" key="1">
    <citation type="submission" date="2022-09" db="EMBL/GenBank/DDBJ databases">
        <authorList>
            <person name="Yuan C."/>
            <person name="Ke Z."/>
        </authorList>
    </citation>
    <scope>NUCLEOTIDE SEQUENCE</scope>
    <source>
        <strain evidence="7">LB-8</strain>
    </source>
</reference>
<evidence type="ECO:0000256" key="3">
    <source>
        <dbReference type="ARBA" id="ARBA00047645"/>
    </source>
</evidence>
<feature type="domain" description="Acylphosphatase-like" evidence="6">
    <location>
        <begin position="3"/>
        <end position="89"/>
    </location>
</feature>
<dbReference type="InterPro" id="IPR020456">
    <property type="entry name" value="Acylphosphatase"/>
</dbReference>
<dbReference type="EMBL" id="JAOTIF010000020">
    <property type="protein sequence ID" value="MCU7551450.1"/>
    <property type="molecule type" value="Genomic_DNA"/>
</dbReference>
<evidence type="ECO:0000256" key="1">
    <source>
        <dbReference type="ARBA" id="ARBA00005614"/>
    </source>
</evidence>